<dbReference type="Pfam" id="PF07589">
    <property type="entry name" value="PEP-CTERM"/>
    <property type="match status" value="1"/>
</dbReference>
<feature type="signal peptide" evidence="1">
    <location>
        <begin position="1"/>
        <end position="27"/>
    </location>
</feature>
<protein>
    <submittedName>
        <fullName evidence="3">VPLPA-CTERM protein sorting domain-containing protein</fullName>
    </submittedName>
</protein>
<feature type="domain" description="Ice-binding protein C-terminal" evidence="2">
    <location>
        <begin position="177"/>
        <end position="199"/>
    </location>
</feature>
<reference evidence="3 4" key="1">
    <citation type="submission" date="2016-11" db="EMBL/GenBank/DDBJ databases">
        <authorList>
            <person name="Jaros S."/>
            <person name="Januszkiewicz K."/>
            <person name="Wedrychowicz H."/>
        </authorList>
    </citation>
    <scope>NUCLEOTIDE SEQUENCE [LARGE SCALE GENOMIC DNA]</scope>
    <source>
        <strain evidence="3 4">DSM 14916</strain>
    </source>
</reference>
<dbReference type="AlphaFoldDB" id="A0A1M6JZG1"/>
<dbReference type="RefSeq" id="WP_073135661.1">
    <property type="nucleotide sequence ID" value="NZ_FQZF01000015.1"/>
</dbReference>
<dbReference type="NCBIfam" id="TIGR02595">
    <property type="entry name" value="PEP_CTERM"/>
    <property type="match status" value="1"/>
</dbReference>
<sequence length="208" mass="20616">MFQHMKPLVAGAFIATSLAAAGGPASAAPSLQFDIAGAPTSSVSANVTPVACLGCSVQTTLSAGLDSEVFSLEEGESRSFDFFTIKVAGLGVATATVAATLAFDLPTGLSVPGSGDGGYVTVLGVVSAGYLLWNNLPTTVILSDGSVLGIAFSDILSFGLGNSATVQATISALEVVAVPEPASLALLGAGLLGLGFIRRRNPALPAMA</sequence>
<accession>A0A1M6JZG1</accession>
<feature type="chain" id="PRO_5013019913" evidence="1">
    <location>
        <begin position="28"/>
        <end position="208"/>
    </location>
</feature>
<organism evidence="3 4">
    <name type="scientific">Muricoccus roseus</name>
    <dbReference type="NCBI Taxonomy" id="198092"/>
    <lineage>
        <taxon>Bacteria</taxon>
        <taxon>Pseudomonadati</taxon>
        <taxon>Pseudomonadota</taxon>
        <taxon>Alphaproteobacteria</taxon>
        <taxon>Acetobacterales</taxon>
        <taxon>Roseomonadaceae</taxon>
        <taxon>Muricoccus</taxon>
    </lineage>
</organism>
<name>A0A1M6JZG1_9PROT</name>
<dbReference type="EMBL" id="FQZF01000015">
    <property type="protein sequence ID" value="SHJ52065.1"/>
    <property type="molecule type" value="Genomic_DNA"/>
</dbReference>
<evidence type="ECO:0000313" key="3">
    <source>
        <dbReference type="EMBL" id="SHJ52065.1"/>
    </source>
</evidence>
<gene>
    <name evidence="3" type="ORF">SAMN02745194_02761</name>
</gene>
<dbReference type="InterPro" id="IPR013424">
    <property type="entry name" value="Ice-binding_C"/>
</dbReference>
<evidence type="ECO:0000256" key="1">
    <source>
        <dbReference type="SAM" id="SignalP"/>
    </source>
</evidence>
<evidence type="ECO:0000259" key="2">
    <source>
        <dbReference type="Pfam" id="PF07589"/>
    </source>
</evidence>
<proteinExistence type="predicted"/>
<dbReference type="Proteomes" id="UP000184387">
    <property type="component" value="Unassembled WGS sequence"/>
</dbReference>
<keyword evidence="1" id="KW-0732">Signal</keyword>
<keyword evidence="4" id="KW-1185">Reference proteome</keyword>
<dbReference type="STRING" id="198092.SAMN02745194_02761"/>
<evidence type="ECO:0000313" key="4">
    <source>
        <dbReference type="Proteomes" id="UP000184387"/>
    </source>
</evidence>